<dbReference type="PANTHER" id="PTHR28052">
    <property type="entry name" value="UPF0545 PROTEIN C22ORF39"/>
    <property type="match status" value="1"/>
</dbReference>
<comment type="caution">
    <text evidence="2">The sequence shown here is derived from an EMBL/GenBank/DDBJ whole genome shotgun (WGS) entry which is preliminary data.</text>
</comment>
<dbReference type="AlphaFoldDB" id="A0AAV9IZ37"/>
<sequence>MRPSPSPSRATSVAETTADDGLCLTDTSASSVKVPETCWPALDALWYCYTPVYQVRHYYMSGQLDACTEQAHRFWVCLRSRLVSADEAVALYRKEAQRERAREGQHAPPVWKERVR</sequence>
<dbReference type="InterPro" id="IPR021475">
    <property type="entry name" value="Pants/Emi1-like"/>
</dbReference>
<keyword evidence="3" id="KW-1185">Reference proteome</keyword>
<dbReference type="Proteomes" id="UP001301350">
    <property type="component" value="Unassembled WGS sequence"/>
</dbReference>
<dbReference type="Pfam" id="PF11326">
    <property type="entry name" value="PANTS-like"/>
    <property type="match status" value="1"/>
</dbReference>
<organism evidence="2 3">
    <name type="scientific">Cyanidium caldarium</name>
    <name type="common">Red alga</name>
    <dbReference type="NCBI Taxonomy" id="2771"/>
    <lineage>
        <taxon>Eukaryota</taxon>
        <taxon>Rhodophyta</taxon>
        <taxon>Bangiophyceae</taxon>
        <taxon>Cyanidiales</taxon>
        <taxon>Cyanidiaceae</taxon>
        <taxon>Cyanidium</taxon>
    </lineage>
</organism>
<gene>
    <name evidence="2" type="ORF">CDCA_CDCA13G3630</name>
</gene>
<evidence type="ECO:0000313" key="2">
    <source>
        <dbReference type="EMBL" id="KAK4537605.1"/>
    </source>
</evidence>
<accession>A0AAV9IZ37</accession>
<feature type="region of interest" description="Disordered" evidence="1">
    <location>
        <begin position="95"/>
        <end position="116"/>
    </location>
</feature>
<name>A0AAV9IZ37_CYACA</name>
<evidence type="ECO:0000313" key="3">
    <source>
        <dbReference type="Proteomes" id="UP001301350"/>
    </source>
</evidence>
<evidence type="ECO:0000256" key="1">
    <source>
        <dbReference type="SAM" id="MobiDB-lite"/>
    </source>
</evidence>
<reference evidence="2 3" key="1">
    <citation type="submission" date="2022-07" db="EMBL/GenBank/DDBJ databases">
        <title>Genome-wide signatures of adaptation to extreme environments.</title>
        <authorList>
            <person name="Cho C.H."/>
            <person name="Yoon H.S."/>
        </authorList>
    </citation>
    <scope>NUCLEOTIDE SEQUENCE [LARGE SCALE GENOMIC DNA]</scope>
    <source>
        <strain evidence="2 3">DBV 063 E5</strain>
    </source>
</reference>
<dbReference type="PANTHER" id="PTHR28052:SF1">
    <property type="entry name" value="UPF0545 PROTEIN C22ORF39"/>
    <property type="match status" value="1"/>
</dbReference>
<protein>
    <recommendedName>
        <fullName evidence="4">Early meiotic induction protein 1</fullName>
    </recommendedName>
</protein>
<dbReference type="EMBL" id="JANCYW010000013">
    <property type="protein sequence ID" value="KAK4537605.1"/>
    <property type="molecule type" value="Genomic_DNA"/>
</dbReference>
<evidence type="ECO:0008006" key="4">
    <source>
        <dbReference type="Google" id="ProtNLM"/>
    </source>
</evidence>
<proteinExistence type="predicted"/>